<feature type="domain" description="RNA polymerase sigma factor 70 region 4 type 2" evidence="6">
    <location>
        <begin position="125"/>
        <end position="176"/>
    </location>
</feature>
<keyword evidence="4" id="KW-0804">Transcription</keyword>
<evidence type="ECO:0000313" key="8">
    <source>
        <dbReference type="Proteomes" id="UP000760545"/>
    </source>
</evidence>
<organism evidence="7 8">
    <name type="scientific">Tamlana crocina</name>
    <dbReference type="NCBI Taxonomy" id="393006"/>
    <lineage>
        <taxon>Bacteria</taxon>
        <taxon>Pseudomonadati</taxon>
        <taxon>Bacteroidota</taxon>
        <taxon>Flavobacteriia</taxon>
        <taxon>Flavobacteriales</taxon>
        <taxon>Flavobacteriaceae</taxon>
        <taxon>Tamlana</taxon>
    </lineage>
</organism>
<dbReference type="InterPro" id="IPR013249">
    <property type="entry name" value="RNA_pol_sigma70_r4_t2"/>
</dbReference>
<comment type="caution">
    <text evidence="7">The sequence shown here is derived from an EMBL/GenBank/DDBJ whole genome shotgun (WGS) entry which is preliminary data.</text>
</comment>
<evidence type="ECO:0000313" key="7">
    <source>
        <dbReference type="EMBL" id="NJX15688.1"/>
    </source>
</evidence>
<protein>
    <submittedName>
        <fullName evidence="7">RNA polymerase sigma-70 factor</fullName>
    </submittedName>
</protein>
<dbReference type="InterPro" id="IPR013325">
    <property type="entry name" value="RNA_pol_sigma_r2"/>
</dbReference>
<dbReference type="Gene3D" id="1.10.1740.10">
    <property type="match status" value="1"/>
</dbReference>
<dbReference type="InterPro" id="IPR013324">
    <property type="entry name" value="RNA_pol_sigma_r3/r4-like"/>
</dbReference>
<evidence type="ECO:0000256" key="1">
    <source>
        <dbReference type="ARBA" id="ARBA00010641"/>
    </source>
</evidence>
<keyword evidence="8" id="KW-1185">Reference proteome</keyword>
<dbReference type="InterPro" id="IPR007627">
    <property type="entry name" value="RNA_pol_sigma70_r2"/>
</dbReference>
<dbReference type="EMBL" id="JAAVJS010000011">
    <property type="protein sequence ID" value="NJX15688.1"/>
    <property type="molecule type" value="Genomic_DNA"/>
</dbReference>
<evidence type="ECO:0000259" key="5">
    <source>
        <dbReference type="Pfam" id="PF04542"/>
    </source>
</evidence>
<proteinExistence type="inferred from homology"/>
<name>A0ABX1DGA3_9FLAO</name>
<dbReference type="NCBIfam" id="TIGR02985">
    <property type="entry name" value="Sig70_bacteroi1"/>
    <property type="match status" value="1"/>
</dbReference>
<sequence>MSVYNKYSDELLLDFLKEDNHQAYTVIFNRYCKLLTNHAYKILQSQDDANDIVQEVFVAIWNKRYELNIKGSLASYLFRATKNRILNHIAHEKVVSRYAESLLGFIENNYTFADANQREEELRLIIAKEIECLPDKMREVFVLRKVNHLSYDEIADQLNISDKTAKQQVYNALKKIRAKINPFLIVVIFKLYFFD</sequence>
<evidence type="ECO:0000256" key="3">
    <source>
        <dbReference type="ARBA" id="ARBA00023082"/>
    </source>
</evidence>
<dbReference type="NCBIfam" id="TIGR02937">
    <property type="entry name" value="sigma70-ECF"/>
    <property type="match status" value="1"/>
</dbReference>
<dbReference type="InterPro" id="IPR039425">
    <property type="entry name" value="RNA_pol_sigma-70-like"/>
</dbReference>
<dbReference type="CDD" id="cd06171">
    <property type="entry name" value="Sigma70_r4"/>
    <property type="match status" value="1"/>
</dbReference>
<keyword evidence="3" id="KW-0731">Sigma factor</keyword>
<evidence type="ECO:0000256" key="2">
    <source>
        <dbReference type="ARBA" id="ARBA00023015"/>
    </source>
</evidence>
<dbReference type="PANTHER" id="PTHR43133:SF46">
    <property type="entry name" value="RNA POLYMERASE SIGMA-70 FACTOR ECF SUBFAMILY"/>
    <property type="match status" value="1"/>
</dbReference>
<dbReference type="Proteomes" id="UP000760545">
    <property type="component" value="Unassembled WGS sequence"/>
</dbReference>
<dbReference type="RefSeq" id="WP_167917917.1">
    <property type="nucleotide sequence ID" value="NZ_JAAVJS010000011.1"/>
</dbReference>
<dbReference type="InterPro" id="IPR014327">
    <property type="entry name" value="RNA_pol_sigma70_bacteroid"/>
</dbReference>
<feature type="domain" description="RNA polymerase sigma-70 region 2" evidence="5">
    <location>
        <begin position="28"/>
        <end position="92"/>
    </location>
</feature>
<comment type="similarity">
    <text evidence="1">Belongs to the sigma-70 factor family. ECF subfamily.</text>
</comment>
<dbReference type="Pfam" id="PF08281">
    <property type="entry name" value="Sigma70_r4_2"/>
    <property type="match status" value="1"/>
</dbReference>
<gene>
    <name evidence="7" type="ORF">HC176_09315</name>
</gene>
<dbReference type="PANTHER" id="PTHR43133">
    <property type="entry name" value="RNA POLYMERASE ECF-TYPE SIGMA FACTO"/>
    <property type="match status" value="1"/>
</dbReference>
<keyword evidence="2" id="KW-0805">Transcription regulation</keyword>
<reference evidence="7 8" key="1">
    <citation type="submission" date="2020-03" db="EMBL/GenBank/DDBJ databases">
        <title>Tamlana sp. nov, isolated from XXX.</title>
        <authorList>
            <person name="Cao W.R."/>
        </authorList>
    </citation>
    <scope>NUCLEOTIDE SEQUENCE [LARGE SCALE GENOMIC DNA]</scope>
    <source>
        <strain evidence="7 8">HST1-43</strain>
    </source>
</reference>
<dbReference type="Pfam" id="PF04542">
    <property type="entry name" value="Sigma70_r2"/>
    <property type="match status" value="1"/>
</dbReference>
<dbReference type="SUPFAM" id="SSF88659">
    <property type="entry name" value="Sigma3 and sigma4 domains of RNA polymerase sigma factors"/>
    <property type="match status" value="1"/>
</dbReference>
<evidence type="ECO:0000259" key="6">
    <source>
        <dbReference type="Pfam" id="PF08281"/>
    </source>
</evidence>
<evidence type="ECO:0000256" key="4">
    <source>
        <dbReference type="ARBA" id="ARBA00023163"/>
    </source>
</evidence>
<dbReference type="InterPro" id="IPR014284">
    <property type="entry name" value="RNA_pol_sigma-70_dom"/>
</dbReference>
<dbReference type="InterPro" id="IPR036388">
    <property type="entry name" value="WH-like_DNA-bd_sf"/>
</dbReference>
<dbReference type="Gene3D" id="1.10.10.10">
    <property type="entry name" value="Winged helix-like DNA-binding domain superfamily/Winged helix DNA-binding domain"/>
    <property type="match status" value="1"/>
</dbReference>
<dbReference type="SUPFAM" id="SSF88946">
    <property type="entry name" value="Sigma2 domain of RNA polymerase sigma factors"/>
    <property type="match status" value="1"/>
</dbReference>
<accession>A0ABX1DGA3</accession>